<protein>
    <submittedName>
        <fullName evidence="2">Uncharacterized protein</fullName>
    </submittedName>
</protein>
<evidence type="ECO:0000256" key="1">
    <source>
        <dbReference type="SAM" id="MobiDB-lite"/>
    </source>
</evidence>
<sequence>MSLTQMNVLPACTLVHKRATQPKLTAQPARSVGTHRRHRCVLVQNKASFVEFSFDQPKKSNSQTKVSSHGSLGCPDSSTGFCPTINKPHEKSRGFTLTRDRDPTGCPESETGFCEFDDGKDNN</sequence>
<feature type="compositionally biased region" description="Basic and acidic residues" evidence="1">
    <location>
        <begin position="90"/>
        <end position="103"/>
    </location>
</feature>
<dbReference type="AlphaFoldDB" id="A0A7S0RWF1"/>
<dbReference type="EMBL" id="HBFA01037974">
    <property type="protein sequence ID" value="CAD8689215.1"/>
    <property type="molecule type" value="Transcribed_RNA"/>
</dbReference>
<gene>
    <name evidence="2" type="ORF">POBO1169_LOCUS19007</name>
</gene>
<evidence type="ECO:0000313" key="2">
    <source>
        <dbReference type="EMBL" id="CAD8689215.1"/>
    </source>
</evidence>
<feature type="region of interest" description="Disordered" evidence="1">
    <location>
        <begin position="90"/>
        <end position="123"/>
    </location>
</feature>
<accession>A0A7S0RWF1</accession>
<reference evidence="2" key="1">
    <citation type="submission" date="2021-01" db="EMBL/GenBank/DDBJ databases">
        <authorList>
            <person name="Corre E."/>
            <person name="Pelletier E."/>
            <person name="Niang G."/>
            <person name="Scheremetjew M."/>
            <person name="Finn R."/>
            <person name="Kale V."/>
            <person name="Holt S."/>
            <person name="Cochrane G."/>
            <person name="Meng A."/>
            <person name="Brown T."/>
            <person name="Cohen L."/>
        </authorList>
    </citation>
    <scope>NUCLEOTIDE SEQUENCE</scope>
    <source>
        <strain evidence="2">CCMP722</strain>
    </source>
</reference>
<name>A0A7S0RWF1_9CHLO</name>
<organism evidence="2">
    <name type="scientific">Pyramimonas obovata</name>
    <dbReference type="NCBI Taxonomy" id="1411642"/>
    <lineage>
        <taxon>Eukaryota</taxon>
        <taxon>Viridiplantae</taxon>
        <taxon>Chlorophyta</taxon>
        <taxon>Pyramimonadophyceae</taxon>
        <taxon>Pyramimonadales</taxon>
        <taxon>Pyramimonadaceae</taxon>
        <taxon>Pyramimonas</taxon>
        <taxon>Pyramimonas incertae sedis</taxon>
    </lineage>
</organism>
<proteinExistence type="predicted"/>